<dbReference type="Gene3D" id="3.40.50.150">
    <property type="entry name" value="Vaccinia Virus protein VP39"/>
    <property type="match status" value="1"/>
</dbReference>
<dbReference type="InterPro" id="IPR029063">
    <property type="entry name" value="SAM-dependent_MTases_sf"/>
</dbReference>
<name>A0A7S3JZV9_9STRA</name>
<dbReference type="PANTHER" id="PTHR43187:SF1">
    <property type="entry name" value="GLUTAMINE AMIDOTRANSFERASE DUG3-RELATED"/>
    <property type="match status" value="1"/>
</dbReference>
<dbReference type="Gene3D" id="3.60.20.10">
    <property type="entry name" value="Glutamine Phosphoribosylpyrophosphate, subunit 1, domain 1"/>
    <property type="match status" value="1"/>
</dbReference>
<organism evidence="1">
    <name type="scientific">Aureoumbra lagunensis</name>
    <dbReference type="NCBI Taxonomy" id="44058"/>
    <lineage>
        <taxon>Eukaryota</taxon>
        <taxon>Sar</taxon>
        <taxon>Stramenopiles</taxon>
        <taxon>Ochrophyta</taxon>
        <taxon>Pelagophyceae</taxon>
        <taxon>Pelagomonadales</taxon>
        <taxon>Aureoumbra</taxon>
    </lineage>
</organism>
<protein>
    <recommendedName>
        <fullName evidence="2">Glutamine amidotransferase type-2 domain-containing protein</fullName>
    </recommendedName>
</protein>
<dbReference type="EMBL" id="HBIJ01014383">
    <property type="protein sequence ID" value="CAE0368893.1"/>
    <property type="molecule type" value="Transcribed_RNA"/>
</dbReference>
<sequence length="828" mass="92331">MCRFMLICSEEAFVLSDVVYGRERSTRKRFLLASRGEERVHGFGVAWSTSIDDTPGILVTLNEALIDINVRRVTNAVRARLALAHLRCCACASCPATTYAPSSFLNTQPFIYGNIIFTHIGILQGHLHLASNQSFCNEIHRRVSCIQIPDAGEKSDSVFLFRLIISYYLEILDKPKRRLLMAIRKAFTVLCRTGIPPSSLNVAAADTAAIICCRYRTPGDETIPPPLFVASSTRSCYFASAPIVSSGISSWIELGANEVVVADRLHPVEPTLSKFMPDHVSLQRQFFDDNDDDDDDTEDLRTLNSEQFSSSSIVSPLAKQPKMKIEPASDHLFNKRQQVACWLKKADTELRAETTRLIQSIDAPIRKNAAETKIIANAKKTVLIKVRQGLNNLNYDTDFDRLARVLLDDALQELNARTLNNAPDRAQLDACGLGVDGDLARSLLKELSRQESHTKNATALEALALQQAKLYDARFEEAERAAVGLDRAGVEEVKDVMTAERDAFRCALGLALYKKQESTHEKLYLVDFGAGDGRFCAEFVRAADALKTQLFVVAYEVSVGALRALKRRCVKNLGYTCSDEVSLTNGKVTLVLCQGGPLENPTQVCTRLVQCLPENTNNFDMVLSGWGSTSAIPDLPGQPQRQLAFDTAFAHLAPVLLQIVSSPNNFLKPQSEFQRLRFSTRTPGTIARLRLATTPGSFYYPVAEHEYFYTAVSAQEEHERLLSAGFSRIHLRACNVASFRDLTNNPVLAKLETLVLFYINRDDKRALEAILFRAVATAAKRGVHWGTRPLRRCSPLFRKDQTLIHQLARYIISISVSFINTTTDRRRQ</sequence>
<proteinExistence type="predicted"/>
<dbReference type="InterPro" id="IPR029055">
    <property type="entry name" value="Ntn_hydrolases_N"/>
</dbReference>
<gene>
    <name evidence="1" type="ORF">ALAG00032_LOCUS9656</name>
</gene>
<evidence type="ECO:0000313" key="1">
    <source>
        <dbReference type="EMBL" id="CAE0368893.1"/>
    </source>
</evidence>
<reference evidence="1" key="1">
    <citation type="submission" date="2021-01" db="EMBL/GenBank/DDBJ databases">
        <authorList>
            <person name="Corre E."/>
            <person name="Pelletier E."/>
            <person name="Niang G."/>
            <person name="Scheremetjew M."/>
            <person name="Finn R."/>
            <person name="Kale V."/>
            <person name="Holt S."/>
            <person name="Cochrane G."/>
            <person name="Meng A."/>
            <person name="Brown T."/>
            <person name="Cohen L."/>
        </authorList>
    </citation>
    <scope>NUCLEOTIDE SEQUENCE</scope>
    <source>
        <strain evidence="1">CCMP1510</strain>
    </source>
</reference>
<dbReference type="AlphaFoldDB" id="A0A7S3JZV9"/>
<dbReference type="InterPro" id="IPR052373">
    <property type="entry name" value="Gamma-glu_amide_hydrolase"/>
</dbReference>
<dbReference type="PANTHER" id="PTHR43187">
    <property type="entry name" value="GLUTAMINE AMIDOTRANSFERASE DUG3-RELATED"/>
    <property type="match status" value="1"/>
</dbReference>
<evidence type="ECO:0008006" key="2">
    <source>
        <dbReference type="Google" id="ProtNLM"/>
    </source>
</evidence>
<dbReference type="SUPFAM" id="SSF53335">
    <property type="entry name" value="S-adenosyl-L-methionine-dependent methyltransferases"/>
    <property type="match status" value="1"/>
</dbReference>
<accession>A0A7S3JZV9</accession>